<evidence type="ECO:0000256" key="1">
    <source>
        <dbReference type="SAM" id="MobiDB-lite"/>
    </source>
</evidence>
<feature type="region of interest" description="Disordered" evidence="1">
    <location>
        <begin position="69"/>
        <end position="90"/>
    </location>
</feature>
<accession>A0A382D3I4</accession>
<feature type="compositionally biased region" description="Basic and acidic residues" evidence="1">
    <location>
        <begin position="78"/>
        <end position="90"/>
    </location>
</feature>
<reference evidence="2" key="1">
    <citation type="submission" date="2018-05" db="EMBL/GenBank/DDBJ databases">
        <authorList>
            <person name="Lanie J.A."/>
            <person name="Ng W.-L."/>
            <person name="Kazmierczak K.M."/>
            <person name="Andrzejewski T.M."/>
            <person name="Davidsen T.M."/>
            <person name="Wayne K.J."/>
            <person name="Tettelin H."/>
            <person name="Glass J.I."/>
            <person name="Rusch D."/>
            <person name="Podicherti R."/>
            <person name="Tsui H.-C.T."/>
            <person name="Winkler M.E."/>
        </authorList>
    </citation>
    <scope>NUCLEOTIDE SEQUENCE</scope>
</reference>
<dbReference type="CDD" id="cd06464">
    <property type="entry name" value="ACD_sHsps-like"/>
    <property type="match status" value="1"/>
</dbReference>
<dbReference type="AlphaFoldDB" id="A0A382D3I4"/>
<gene>
    <name evidence="2" type="ORF">METZ01_LOCUS185862</name>
</gene>
<name>A0A382D3I4_9ZZZZ</name>
<dbReference type="InterPro" id="IPR008978">
    <property type="entry name" value="HSP20-like_chaperone"/>
</dbReference>
<dbReference type="EMBL" id="UINC01037471">
    <property type="protein sequence ID" value="SVB33008.1"/>
    <property type="molecule type" value="Genomic_DNA"/>
</dbReference>
<dbReference type="SUPFAM" id="SSF49764">
    <property type="entry name" value="HSP20-like chaperones"/>
    <property type="match status" value="1"/>
</dbReference>
<organism evidence="2">
    <name type="scientific">marine metagenome</name>
    <dbReference type="NCBI Taxonomy" id="408172"/>
    <lineage>
        <taxon>unclassified sequences</taxon>
        <taxon>metagenomes</taxon>
        <taxon>ecological metagenomes</taxon>
    </lineage>
</organism>
<proteinExistence type="predicted"/>
<evidence type="ECO:0008006" key="3">
    <source>
        <dbReference type="Google" id="ProtNLM"/>
    </source>
</evidence>
<sequence>MNVIRHEPTRDQPFGRINWPYGDLNRLFGTGFTGLRNTDAGRDWLPSADIQEKDQRYVVHADLPGVAPKTLSHVGRQGFDDSGHADSPER</sequence>
<evidence type="ECO:0000313" key="2">
    <source>
        <dbReference type="EMBL" id="SVB33008.1"/>
    </source>
</evidence>
<protein>
    <recommendedName>
        <fullName evidence="3">SHSP domain-containing protein</fullName>
    </recommendedName>
</protein>
<dbReference type="Gene3D" id="2.60.40.790">
    <property type="match status" value="1"/>
</dbReference>